<keyword evidence="3" id="KW-1185">Reference proteome</keyword>
<dbReference type="InterPro" id="IPR050789">
    <property type="entry name" value="Diverse_Enzym_Activities"/>
</dbReference>
<sequence>MDKLLAQFLRKAKSNHRVINAIQIHQKGALVVDFNRFNDKERFHSFSASKSVTAIGVGIAIDEGLLTLDEKIADSFAEYIPANADGKVYDITVEHLLKMSCGLKEPLFFFSTPERYQIKDWIAHFFAAEFEHQPGTHFLYSNFNAYMLSCLIEKKCGVNLCAYLEDRLFSPLGIYSPDWFRCPMGHTTGANGLFLTIDEMASFGQLLINQGSYHGTQLVSQGFMAAATQNQYEEHGPEHGYGYQIWRSNDEQSYHVSGKYGQLIYVLEAEETVVSVQSLDEQDIESFLWDELILPLKAYVNSEN</sequence>
<dbReference type="InterPro" id="IPR012338">
    <property type="entry name" value="Beta-lactam/transpept-like"/>
</dbReference>
<dbReference type="SUPFAM" id="SSF56601">
    <property type="entry name" value="beta-lactamase/transpeptidase-like"/>
    <property type="match status" value="1"/>
</dbReference>
<dbReference type="PANTHER" id="PTHR43283">
    <property type="entry name" value="BETA-LACTAMASE-RELATED"/>
    <property type="match status" value="1"/>
</dbReference>
<dbReference type="Proteomes" id="UP000674938">
    <property type="component" value="Unassembled WGS sequence"/>
</dbReference>
<proteinExistence type="predicted"/>
<dbReference type="EMBL" id="JAEEGA010000002">
    <property type="protein sequence ID" value="MBP1039926.1"/>
    <property type="molecule type" value="Genomic_DNA"/>
</dbReference>
<accession>A0A940SUC2</accession>
<dbReference type="Pfam" id="PF00144">
    <property type="entry name" value="Beta-lactamase"/>
    <property type="match status" value="1"/>
</dbReference>
<evidence type="ECO:0000313" key="2">
    <source>
        <dbReference type="EMBL" id="MBP1039926.1"/>
    </source>
</evidence>
<dbReference type="RefSeq" id="WP_209524831.1">
    <property type="nucleotide sequence ID" value="NZ_JAEEGA010000002.1"/>
</dbReference>
<protein>
    <submittedName>
        <fullName evidence="2">Serine hydrolase</fullName>
    </submittedName>
</protein>
<dbReference type="InterPro" id="IPR001466">
    <property type="entry name" value="Beta-lactam-related"/>
</dbReference>
<dbReference type="AlphaFoldDB" id="A0A940SUC2"/>
<dbReference type="Gene3D" id="3.40.710.10">
    <property type="entry name" value="DD-peptidase/beta-lactamase superfamily"/>
    <property type="match status" value="1"/>
</dbReference>
<organism evidence="2 3">
    <name type="scientific">Vagococcus allomyrinae</name>
    <dbReference type="NCBI Taxonomy" id="2794353"/>
    <lineage>
        <taxon>Bacteria</taxon>
        <taxon>Bacillati</taxon>
        <taxon>Bacillota</taxon>
        <taxon>Bacilli</taxon>
        <taxon>Lactobacillales</taxon>
        <taxon>Enterococcaceae</taxon>
        <taxon>Vagococcus</taxon>
    </lineage>
</organism>
<reference evidence="2" key="1">
    <citation type="submission" date="2020-12" db="EMBL/GenBank/DDBJ databases">
        <title>Vagococcus allomyrinae sp. nov. and Enterococcus lavae sp. nov., isolated from the larvae of Allomyrina dichotoma.</title>
        <authorList>
            <person name="Lee S.D."/>
        </authorList>
    </citation>
    <scope>NUCLEOTIDE SEQUENCE</scope>
    <source>
        <strain evidence="2">BWB3-3</strain>
    </source>
</reference>
<dbReference type="PANTHER" id="PTHR43283:SF7">
    <property type="entry name" value="BETA-LACTAMASE-RELATED DOMAIN-CONTAINING PROTEIN"/>
    <property type="match status" value="1"/>
</dbReference>
<evidence type="ECO:0000313" key="3">
    <source>
        <dbReference type="Proteomes" id="UP000674938"/>
    </source>
</evidence>
<dbReference type="GO" id="GO:0016787">
    <property type="term" value="F:hydrolase activity"/>
    <property type="evidence" value="ECO:0007669"/>
    <property type="project" value="UniProtKB-KW"/>
</dbReference>
<evidence type="ECO:0000259" key="1">
    <source>
        <dbReference type="Pfam" id="PF00144"/>
    </source>
</evidence>
<comment type="caution">
    <text evidence="2">The sequence shown here is derived from an EMBL/GenBank/DDBJ whole genome shotgun (WGS) entry which is preliminary data.</text>
</comment>
<name>A0A940SUC2_9ENTE</name>
<feature type="domain" description="Beta-lactamase-related" evidence="1">
    <location>
        <begin position="36"/>
        <end position="277"/>
    </location>
</feature>
<keyword evidence="2" id="KW-0378">Hydrolase</keyword>
<gene>
    <name evidence="2" type="ORF">I6N95_02765</name>
</gene>